<keyword evidence="2" id="KW-1185">Reference proteome</keyword>
<comment type="caution">
    <text evidence="1">The sequence shown here is derived from an EMBL/GenBank/DDBJ whole genome shotgun (WGS) entry which is preliminary data.</text>
</comment>
<organism evidence="1 2">
    <name type="scientific">Hypoxylon rubiginosum</name>
    <dbReference type="NCBI Taxonomy" id="110542"/>
    <lineage>
        <taxon>Eukaryota</taxon>
        <taxon>Fungi</taxon>
        <taxon>Dikarya</taxon>
        <taxon>Ascomycota</taxon>
        <taxon>Pezizomycotina</taxon>
        <taxon>Sordariomycetes</taxon>
        <taxon>Xylariomycetidae</taxon>
        <taxon>Xylariales</taxon>
        <taxon>Hypoxylaceae</taxon>
        <taxon>Hypoxylon</taxon>
    </lineage>
</organism>
<evidence type="ECO:0000313" key="1">
    <source>
        <dbReference type="EMBL" id="KAI4862385.1"/>
    </source>
</evidence>
<reference evidence="1 2" key="1">
    <citation type="journal article" date="2022" name="New Phytol.">
        <title>Ecological generalism drives hyperdiversity of secondary metabolite gene clusters in xylarialean endophytes.</title>
        <authorList>
            <person name="Franco M.E.E."/>
            <person name="Wisecaver J.H."/>
            <person name="Arnold A.E."/>
            <person name="Ju Y.M."/>
            <person name="Slot J.C."/>
            <person name="Ahrendt S."/>
            <person name="Moore L.P."/>
            <person name="Eastman K.E."/>
            <person name="Scott K."/>
            <person name="Konkel Z."/>
            <person name="Mondo S.J."/>
            <person name="Kuo A."/>
            <person name="Hayes R.D."/>
            <person name="Haridas S."/>
            <person name="Andreopoulos B."/>
            <person name="Riley R."/>
            <person name="LaButti K."/>
            <person name="Pangilinan J."/>
            <person name="Lipzen A."/>
            <person name="Amirebrahimi M."/>
            <person name="Yan J."/>
            <person name="Adam C."/>
            <person name="Keymanesh K."/>
            <person name="Ng V."/>
            <person name="Louie K."/>
            <person name="Northen T."/>
            <person name="Drula E."/>
            <person name="Henrissat B."/>
            <person name="Hsieh H.M."/>
            <person name="Youens-Clark K."/>
            <person name="Lutzoni F."/>
            <person name="Miadlikowska J."/>
            <person name="Eastwood D.C."/>
            <person name="Hamelin R.C."/>
            <person name="Grigoriev I.V."/>
            <person name="U'Ren J.M."/>
        </authorList>
    </citation>
    <scope>NUCLEOTIDE SEQUENCE [LARGE SCALE GENOMIC DNA]</scope>
    <source>
        <strain evidence="1 2">CBS 119005</strain>
    </source>
</reference>
<proteinExistence type="predicted"/>
<accession>A0ACB9YUJ5</accession>
<dbReference type="Proteomes" id="UP001497700">
    <property type="component" value="Unassembled WGS sequence"/>
</dbReference>
<dbReference type="EMBL" id="MU393527">
    <property type="protein sequence ID" value="KAI4862385.1"/>
    <property type="molecule type" value="Genomic_DNA"/>
</dbReference>
<evidence type="ECO:0000313" key="2">
    <source>
        <dbReference type="Proteomes" id="UP001497700"/>
    </source>
</evidence>
<gene>
    <name evidence="1" type="ORF">F4820DRAFT_463685</name>
</gene>
<name>A0ACB9YUJ5_9PEZI</name>
<sequence>MASSLGISATTCNEVETHVLANHEPTHIDSIDVEISFSPNDVTSYLGQTPAGPQLLALVCTLVTAFNPFESAQVLAGLMKFFPMEEKKCTAEEIAPLISAMKGRCELSKFAECVVNCETMLTCVASARPGKAPGPEGVIKLIKMLYYLQNNTQPKLESVEISSSLCLPWIAAFIYWWFRDNDSTFGVFRYKVNNVHITLKFPADNSNPELVEIRELFQQGEYSITKFDLGRAENYGGLVPIKTYFSLMLHAFKIDQGQAYEAAIKAIPYALYYASKRLTMCSTGCVSDNDWGRPCDLATRLTAAKTNMEEHRRDFGVSSSRFEPFPERQAINEILRLVEGCEEQHMQPLDRKKEITILDVREVYEFLESETYDSDGNDWQRSFQPQSARLKSVEPNTIFVEQITHIVATILALSLFRDPENLLVRPEPFIWQSFDPEPSTVITAIRTVLNNEEACCDAMEWHRICRKLAGEYQEEQGQQRETIISCFSGQAVWPAITFEFEIPENDESYLRLIWCRGNMSYGSSGRTYSRVVGIDSHINPNDDSQGSLGEFKIKFDRESEGSRSRTLLCSMVRLSTNGADVVEANPCGVFKSLSSAERLRECPKGCGHSPRAPPGILSGTHAGTGDDSSTGPVTIYRTPEDLVLGSLHPGTVVIVHAGDDDRLRFFALATSVAAHIAVGQGVGQGACCACYVNFCEKFGIDILVL</sequence>
<protein>
    <submittedName>
        <fullName evidence="1">Uncharacterized protein</fullName>
    </submittedName>
</protein>